<feature type="coiled-coil region" evidence="1">
    <location>
        <begin position="145"/>
        <end position="175"/>
    </location>
</feature>
<sequence>MGTGWRRFTEGIKQHTPIGSKLTPTSNDRNKHMLDEASDFKHHVESVIQKLKASEASEETLLTAVKAALLAPVPRVYQDVAHSEPESPPGSPAGATGTLAKLEGHTRAHPCGERVTLAGDVDAESLMTTEATARTAMQRDVIEPLEAWIEAYHKMKEQEKEVEAQRLEVDSRRRTVADLTVKEAKEQAAVQRSQDAKHTQRLEDARAMLKHKTEKLDMTVARFNELESTLHANLVALAQDTVHLRTYLSNALRMRGELMLKLAEEINGELASVSTELPGQVLPLQGGAAASPASSRGYPEVAPASPTAVPAAQEYATPPAVPATQGYATQPASPVAQSPAAATIATPGEHFAASGEEFIKPGRLENSQPGTPTAAGESTYVRTNSPLQQETSRLANVNLA</sequence>
<keyword evidence="1" id="KW-0175">Coiled coil</keyword>
<dbReference type="Proteomes" id="UP001255856">
    <property type="component" value="Unassembled WGS sequence"/>
</dbReference>
<keyword evidence="4" id="KW-1185">Reference proteome</keyword>
<evidence type="ECO:0000256" key="2">
    <source>
        <dbReference type="SAM" id="MobiDB-lite"/>
    </source>
</evidence>
<accession>A0AAD9IEL7</accession>
<feature type="region of interest" description="Disordered" evidence="2">
    <location>
        <begin position="79"/>
        <end position="98"/>
    </location>
</feature>
<dbReference type="InterPro" id="IPR027267">
    <property type="entry name" value="AH/BAR_dom_sf"/>
</dbReference>
<proteinExistence type="predicted"/>
<feature type="region of interest" description="Disordered" evidence="2">
    <location>
        <begin position="285"/>
        <end position="305"/>
    </location>
</feature>
<gene>
    <name evidence="3" type="ORF">QBZ16_001399</name>
</gene>
<name>A0AAD9IEL7_PROWI</name>
<feature type="region of interest" description="Disordered" evidence="2">
    <location>
        <begin position="322"/>
        <end position="341"/>
    </location>
</feature>
<protein>
    <submittedName>
        <fullName evidence="3">Uncharacterized protein</fullName>
    </submittedName>
</protein>
<organism evidence="3 4">
    <name type="scientific">Prototheca wickerhamii</name>
    <dbReference type="NCBI Taxonomy" id="3111"/>
    <lineage>
        <taxon>Eukaryota</taxon>
        <taxon>Viridiplantae</taxon>
        <taxon>Chlorophyta</taxon>
        <taxon>core chlorophytes</taxon>
        <taxon>Trebouxiophyceae</taxon>
        <taxon>Chlorellales</taxon>
        <taxon>Chlorellaceae</taxon>
        <taxon>Prototheca</taxon>
    </lineage>
</organism>
<reference evidence="3" key="1">
    <citation type="submission" date="2021-01" db="EMBL/GenBank/DDBJ databases">
        <authorList>
            <person name="Eckstrom K.M.E."/>
        </authorList>
    </citation>
    <scope>NUCLEOTIDE SEQUENCE</scope>
    <source>
        <strain evidence="3">UVCC 0001</strain>
    </source>
</reference>
<feature type="compositionally biased region" description="Low complexity" evidence="2">
    <location>
        <begin position="328"/>
        <end position="341"/>
    </location>
</feature>
<dbReference type="AlphaFoldDB" id="A0AAD9IEL7"/>
<dbReference type="Gene3D" id="1.20.1270.60">
    <property type="entry name" value="Arfaptin homology (AH) domain/BAR domain"/>
    <property type="match status" value="1"/>
</dbReference>
<evidence type="ECO:0000256" key="1">
    <source>
        <dbReference type="SAM" id="Coils"/>
    </source>
</evidence>
<dbReference type="SUPFAM" id="SSF103657">
    <property type="entry name" value="BAR/IMD domain-like"/>
    <property type="match status" value="1"/>
</dbReference>
<dbReference type="EMBL" id="JASFZW010000012">
    <property type="protein sequence ID" value="KAK2076063.1"/>
    <property type="molecule type" value="Genomic_DNA"/>
</dbReference>
<evidence type="ECO:0000313" key="3">
    <source>
        <dbReference type="EMBL" id="KAK2076063.1"/>
    </source>
</evidence>
<comment type="caution">
    <text evidence="3">The sequence shown here is derived from an EMBL/GenBank/DDBJ whole genome shotgun (WGS) entry which is preliminary data.</text>
</comment>
<evidence type="ECO:0000313" key="4">
    <source>
        <dbReference type="Proteomes" id="UP001255856"/>
    </source>
</evidence>
<feature type="compositionally biased region" description="Low complexity" evidence="2">
    <location>
        <begin position="286"/>
        <end position="305"/>
    </location>
</feature>